<evidence type="ECO:0000256" key="1">
    <source>
        <dbReference type="SAM" id="MobiDB-lite"/>
    </source>
</evidence>
<dbReference type="Gene3D" id="1.10.245.10">
    <property type="entry name" value="SWIB/MDM2 domain"/>
    <property type="match status" value="1"/>
</dbReference>
<proteinExistence type="predicted"/>
<organism evidence="3 4">
    <name type="scientific">Hypsibius exemplaris</name>
    <name type="common">Freshwater tardigrade</name>
    <dbReference type="NCBI Taxonomy" id="2072580"/>
    <lineage>
        <taxon>Eukaryota</taxon>
        <taxon>Metazoa</taxon>
        <taxon>Ecdysozoa</taxon>
        <taxon>Tardigrada</taxon>
        <taxon>Eutardigrada</taxon>
        <taxon>Parachela</taxon>
        <taxon>Hypsibioidea</taxon>
        <taxon>Hypsibiidae</taxon>
        <taxon>Hypsibius</taxon>
    </lineage>
</organism>
<dbReference type="SMART" id="SM00151">
    <property type="entry name" value="SWIB"/>
    <property type="match status" value="1"/>
</dbReference>
<evidence type="ECO:0000313" key="3">
    <source>
        <dbReference type="EMBL" id="OWA50411.1"/>
    </source>
</evidence>
<sequence>MNPTEGYDISRAYNLATGSQLPERASESVPHSGEEFITNPAKGKRPAAFTKECVLSPELAAFLGKERMTRSDVVSSMWRTIREKCLIDPNQKQFAICDEQLFKVIGKKRFKVFGMMKYLKSHIRDPSKA</sequence>
<dbReference type="InterPro" id="IPR003121">
    <property type="entry name" value="SWIB_MDM2_domain"/>
</dbReference>
<dbReference type="CDD" id="cd10567">
    <property type="entry name" value="SWIB-MDM2_like"/>
    <property type="match status" value="1"/>
</dbReference>
<dbReference type="Proteomes" id="UP000192578">
    <property type="component" value="Unassembled WGS sequence"/>
</dbReference>
<reference evidence="4" key="1">
    <citation type="submission" date="2017-01" db="EMBL/GenBank/DDBJ databases">
        <title>Comparative genomics of anhydrobiosis in the tardigrade Hypsibius dujardini.</title>
        <authorList>
            <person name="Yoshida Y."/>
            <person name="Koutsovoulos G."/>
            <person name="Laetsch D."/>
            <person name="Stevens L."/>
            <person name="Kumar S."/>
            <person name="Horikawa D."/>
            <person name="Ishino K."/>
            <person name="Komine S."/>
            <person name="Tomita M."/>
            <person name="Blaxter M."/>
            <person name="Arakawa K."/>
        </authorList>
    </citation>
    <scope>NUCLEOTIDE SEQUENCE [LARGE SCALE GENOMIC DNA]</scope>
    <source>
        <strain evidence="4">Z151</strain>
    </source>
</reference>
<dbReference type="SUPFAM" id="SSF47592">
    <property type="entry name" value="SWIB/MDM2 domain"/>
    <property type="match status" value="1"/>
</dbReference>
<protein>
    <recommendedName>
        <fullName evidence="2">DM2 domain-containing protein</fullName>
    </recommendedName>
</protein>
<evidence type="ECO:0000259" key="2">
    <source>
        <dbReference type="PROSITE" id="PS51925"/>
    </source>
</evidence>
<comment type="caution">
    <text evidence="3">The sequence shown here is derived from an EMBL/GenBank/DDBJ whole genome shotgun (WGS) entry which is preliminary data.</text>
</comment>
<feature type="domain" description="DM2" evidence="2">
    <location>
        <begin position="48"/>
        <end position="125"/>
    </location>
</feature>
<name>A0A9X6NGV8_HYPEX</name>
<dbReference type="AlphaFoldDB" id="A0A9X6NGV8"/>
<dbReference type="EMBL" id="MTYJ01000192">
    <property type="protein sequence ID" value="OWA50411.1"/>
    <property type="molecule type" value="Genomic_DNA"/>
</dbReference>
<accession>A0A9X6NGV8</accession>
<feature type="region of interest" description="Disordered" evidence="1">
    <location>
        <begin position="19"/>
        <end position="41"/>
    </location>
</feature>
<dbReference type="InterPro" id="IPR019835">
    <property type="entry name" value="SWIB_domain"/>
</dbReference>
<keyword evidence="4" id="KW-1185">Reference proteome</keyword>
<dbReference type="Pfam" id="PF02201">
    <property type="entry name" value="SWIB"/>
    <property type="match status" value="1"/>
</dbReference>
<dbReference type="PROSITE" id="PS51925">
    <property type="entry name" value="SWIB_MDM2"/>
    <property type="match status" value="1"/>
</dbReference>
<dbReference type="OrthoDB" id="10251073at2759"/>
<evidence type="ECO:0000313" key="4">
    <source>
        <dbReference type="Proteomes" id="UP000192578"/>
    </source>
</evidence>
<dbReference type="PANTHER" id="PTHR13844">
    <property type="entry name" value="SWI/SNF-RELATED MATRIX-ASSOCIATED ACTIN-DEPENDENT REGULATOR OF CHROMATIN SUBFAMILY D"/>
    <property type="match status" value="1"/>
</dbReference>
<gene>
    <name evidence="3" type="ORF">BV898_14929</name>
</gene>
<dbReference type="InterPro" id="IPR036885">
    <property type="entry name" value="SWIB_MDM2_dom_sf"/>
</dbReference>